<reference evidence="5" key="1">
    <citation type="submission" date="2022-10" db="EMBL/GenBank/DDBJ databases">
        <title>Tapping the CABI collections for fungal endophytes: first genome assemblies for Collariella, Neodidymelliopsis, Ascochyta clinopodiicola, Didymella pomorum, Didymosphaeria variabile, Neocosmospora piperis and Neocucurbitaria cava.</title>
        <authorList>
            <person name="Hill R."/>
        </authorList>
    </citation>
    <scope>NUCLEOTIDE SEQUENCE</scope>
    <source>
        <strain evidence="5">IMI 355082</strain>
    </source>
</reference>
<accession>A0A9W8YTD0</accession>
<dbReference type="OrthoDB" id="408631at2759"/>
<evidence type="ECO:0000256" key="1">
    <source>
        <dbReference type="ARBA" id="ARBA00005964"/>
    </source>
</evidence>
<dbReference type="GO" id="GO:0016787">
    <property type="term" value="F:hydrolase activity"/>
    <property type="evidence" value="ECO:0007669"/>
    <property type="project" value="UniProtKB-KW"/>
</dbReference>
<dbReference type="EC" id="3.1.1.-" evidence="3"/>
<keyword evidence="3" id="KW-0732">Signal</keyword>
<dbReference type="InterPro" id="IPR019826">
    <property type="entry name" value="Carboxylesterase_B_AS"/>
</dbReference>
<keyword evidence="2 3" id="KW-0378">Hydrolase</keyword>
<dbReference type="PROSITE" id="PS00122">
    <property type="entry name" value="CARBOXYLESTERASE_B_1"/>
    <property type="match status" value="1"/>
</dbReference>
<keyword evidence="6" id="KW-1185">Reference proteome</keyword>
<dbReference type="InterPro" id="IPR029058">
    <property type="entry name" value="AB_hydrolase_fold"/>
</dbReference>
<dbReference type="PANTHER" id="PTHR43142">
    <property type="entry name" value="CARBOXYLIC ESTER HYDROLASE"/>
    <property type="match status" value="1"/>
</dbReference>
<dbReference type="PANTHER" id="PTHR43142:SF3">
    <property type="entry name" value="PUTATIVE (AFU_ORTHOLOGUE AFUA_3G09070)-RELATED"/>
    <property type="match status" value="1"/>
</dbReference>
<name>A0A9W8YTD0_9PEZI</name>
<dbReference type="AlphaFoldDB" id="A0A9W8YTD0"/>
<comment type="similarity">
    <text evidence="1 3">Belongs to the type-B carboxylesterase/lipase family.</text>
</comment>
<gene>
    <name evidence="5" type="ORF">N0V93_005729</name>
</gene>
<proteinExistence type="inferred from homology"/>
<evidence type="ECO:0000313" key="6">
    <source>
        <dbReference type="Proteomes" id="UP001140453"/>
    </source>
</evidence>
<evidence type="ECO:0000259" key="4">
    <source>
        <dbReference type="Pfam" id="PF00135"/>
    </source>
</evidence>
<dbReference type="EMBL" id="JAPEVB010000003">
    <property type="protein sequence ID" value="KAJ4392107.1"/>
    <property type="molecule type" value="Genomic_DNA"/>
</dbReference>
<dbReference type="InterPro" id="IPR002018">
    <property type="entry name" value="CarbesteraseB"/>
</dbReference>
<dbReference type="Pfam" id="PF00135">
    <property type="entry name" value="COesterase"/>
    <property type="match status" value="1"/>
</dbReference>
<feature type="domain" description="Carboxylesterase type B" evidence="4">
    <location>
        <begin position="172"/>
        <end position="630"/>
    </location>
</feature>
<evidence type="ECO:0000256" key="2">
    <source>
        <dbReference type="ARBA" id="ARBA00022801"/>
    </source>
</evidence>
<dbReference type="Proteomes" id="UP001140453">
    <property type="component" value="Unassembled WGS sequence"/>
</dbReference>
<feature type="signal peptide" evidence="3">
    <location>
        <begin position="1"/>
        <end position="19"/>
    </location>
</feature>
<dbReference type="Gene3D" id="3.40.50.1820">
    <property type="entry name" value="alpha/beta hydrolase"/>
    <property type="match status" value="1"/>
</dbReference>
<evidence type="ECO:0000256" key="3">
    <source>
        <dbReference type="RuleBase" id="RU361235"/>
    </source>
</evidence>
<organism evidence="5 6">
    <name type="scientific">Gnomoniopsis smithogilvyi</name>
    <dbReference type="NCBI Taxonomy" id="1191159"/>
    <lineage>
        <taxon>Eukaryota</taxon>
        <taxon>Fungi</taxon>
        <taxon>Dikarya</taxon>
        <taxon>Ascomycota</taxon>
        <taxon>Pezizomycotina</taxon>
        <taxon>Sordariomycetes</taxon>
        <taxon>Sordariomycetidae</taxon>
        <taxon>Diaporthales</taxon>
        <taxon>Gnomoniaceae</taxon>
        <taxon>Gnomoniopsis</taxon>
    </lineage>
</organism>
<feature type="chain" id="PRO_5041018771" description="Carboxylic ester hydrolase" evidence="3">
    <location>
        <begin position="20"/>
        <end position="673"/>
    </location>
</feature>
<protein>
    <recommendedName>
        <fullName evidence="3">Carboxylic ester hydrolase</fullName>
        <ecNumber evidence="3">3.1.1.-</ecNumber>
    </recommendedName>
</protein>
<comment type="caution">
    <text evidence="5">The sequence shown here is derived from an EMBL/GenBank/DDBJ whole genome shotgun (WGS) entry which is preliminary data.</text>
</comment>
<evidence type="ECO:0000313" key="5">
    <source>
        <dbReference type="EMBL" id="KAJ4392107.1"/>
    </source>
</evidence>
<dbReference type="SUPFAM" id="SSF53474">
    <property type="entry name" value="alpha/beta-Hydrolases"/>
    <property type="match status" value="1"/>
</dbReference>
<sequence length="673" mass="73369">MAIHYVLRVFALMAALTIATPSPQSINADLTILMNNDLLGASSPYLDSAVILLSSRSYEDAVAGCEALSEELWSPENARVSIQTNLDYLVYEGKATKDSQFWVASAGNGTRAISASGDLSTVDESLALPALCTQSAPLATAAETDNNTSDWQVSVRSNNEELIGFRDRTSFRFYGVRYAPQPERFTYSELYTGSNTTVDATSFGSECAQGSNTGSEDCFFLNIWTPYLPNPDSGSGNSSLKPVLFWIHGGAFTGGTGSDNTFDGGSLASRADVVVVTINYRLSTLGFLALNDGVTNGNYGIADQITALDWVIANIKDFGGDASRITIFGQSAGAGSVRAMMASPKALGKFAGAIPQSNLGGLYFGTTYSEYYTIQEELEVAGNAILAAANCTNATSQVDCLRELPTFSLLSLGTTTQYIVQDGTYITSDHLQLDGYKAPYKLLMGTMREDAAALIGFPSTSNETAYFSANGWAEPPADLFPIPNGTNQTLDLYNMTSIFQTDAEFRCIDEATVYSGLQNGVWDEVYYYEFERSYQLINFPNYDVCEPPVTADHPNGDPSLPYFKCHSGDLYEVFGNIVFQNLPLRDEYDLPFEQLVVDTWSSFARTFDPNPDPAFLEARGYSNTTQILEQKGDWSPATKGNLTLRALAWPPYQDNFRDLDQCAGIDLPLTYYQ</sequence>